<comment type="catalytic activity">
    <reaction evidence="1">
        <text>L-glutamate = D-glutamate</text>
        <dbReference type="Rhea" id="RHEA:12813"/>
        <dbReference type="ChEBI" id="CHEBI:29985"/>
        <dbReference type="ChEBI" id="CHEBI:29986"/>
        <dbReference type="EC" id="5.1.1.3"/>
    </reaction>
</comment>
<evidence type="ECO:0000313" key="4">
    <source>
        <dbReference type="EMBL" id="MBU8866093.1"/>
    </source>
</evidence>
<keyword evidence="5" id="KW-1185">Reference proteome</keyword>
<sequence>MAAAQGKPYSRIIMTSASGSSTGGSSRGDSSTGAGSPSAAGVPVVASPGDLGVPNELMGSRPIGVFDSGVGGLTVARSIIDQLPNESILYVGDTANGPYGPLPIAEVRANALGVMDELVDSGVKLLTIACNSASAAVLRDARERYTARYGIPVIEVIQPAVRRAVAATRSGRIGVIGTSATVGSRAYEDTFAAAPDLAITSVACPAFVSFVEAGITTGPDLLAAANEYLEPLRHAGVDTVVLGCTHYPLLTGVISFVMGEDVTLVSSAEETAKDVYRALATHGIQRTDSSAPNHEFIATGDAVQFEALARRFLGPEVLSVKHVDHVAAQYPTGSLARITPEMLEAARSGGGLSRRSYFVQPDNGVTPDSSAIPGRGL</sequence>
<keyword evidence="1" id="KW-0573">Peptidoglycan synthesis</keyword>
<keyword evidence="1" id="KW-0133">Cell shape</keyword>
<feature type="active site" description="Proton donor/acceptor" evidence="1">
    <location>
        <position position="244"/>
    </location>
</feature>
<dbReference type="EMBL" id="JAHOPC010000003">
    <property type="protein sequence ID" value="MBU8866093.1"/>
    <property type="molecule type" value="Genomic_DNA"/>
</dbReference>
<evidence type="ECO:0000313" key="5">
    <source>
        <dbReference type="Proteomes" id="UP000824166"/>
    </source>
</evidence>
<name>A0ABS6I5I9_9MICC</name>
<dbReference type="PANTHER" id="PTHR21198:SF2">
    <property type="entry name" value="GLUTAMATE RACEMASE"/>
    <property type="match status" value="1"/>
</dbReference>
<comment type="similarity">
    <text evidence="1">Belongs to the aspartate/glutamate racemases family.</text>
</comment>
<gene>
    <name evidence="1 4" type="primary">murI</name>
    <name evidence="4" type="ORF">KSW38_07310</name>
</gene>
<dbReference type="EC" id="5.1.1.3" evidence="1 2"/>
<protein>
    <recommendedName>
        <fullName evidence="1 2">Glutamate racemase</fullName>
        <ecNumber evidence="1 2">5.1.1.3</ecNumber>
    </recommendedName>
</protein>
<dbReference type="PANTHER" id="PTHR21198">
    <property type="entry name" value="GLUTAMATE RACEMASE"/>
    <property type="match status" value="1"/>
</dbReference>
<comment type="caution">
    <text evidence="4">The sequence shown here is derived from an EMBL/GenBank/DDBJ whole genome shotgun (WGS) entry which is preliminary data.</text>
</comment>
<dbReference type="PROSITE" id="PS00924">
    <property type="entry name" value="ASP_GLU_RACEMASE_2"/>
    <property type="match status" value="1"/>
</dbReference>
<feature type="binding site" evidence="1">
    <location>
        <begin position="67"/>
        <end position="68"/>
    </location>
    <ligand>
        <name>substrate</name>
    </ligand>
</feature>
<dbReference type="Pfam" id="PF01177">
    <property type="entry name" value="Asp_Glu_race"/>
    <property type="match status" value="1"/>
</dbReference>
<dbReference type="InterPro" id="IPR015942">
    <property type="entry name" value="Asp/Glu/hydantoin_racemase"/>
</dbReference>
<feature type="region of interest" description="Disordered" evidence="3">
    <location>
        <begin position="1"/>
        <end position="41"/>
    </location>
</feature>
<dbReference type="InterPro" id="IPR004391">
    <property type="entry name" value="Glu_race"/>
</dbReference>
<feature type="region of interest" description="Disordered" evidence="3">
    <location>
        <begin position="357"/>
        <end position="377"/>
    </location>
</feature>
<dbReference type="InterPro" id="IPR033134">
    <property type="entry name" value="Asp/Glu_racemase_AS_2"/>
</dbReference>
<feature type="binding site" evidence="1">
    <location>
        <begin position="131"/>
        <end position="132"/>
    </location>
    <ligand>
        <name>substrate</name>
    </ligand>
</feature>
<dbReference type="HAMAP" id="MF_00258">
    <property type="entry name" value="Glu_racemase"/>
    <property type="match status" value="1"/>
</dbReference>
<feature type="binding site" evidence="1">
    <location>
        <begin position="99"/>
        <end position="100"/>
    </location>
    <ligand>
        <name>substrate</name>
    </ligand>
</feature>
<reference evidence="4 5" key="1">
    <citation type="submission" date="2021-06" db="EMBL/GenBank/DDBJ databases">
        <authorList>
            <person name="Jeong J.W."/>
        </authorList>
    </citation>
    <scope>NUCLEOTIDE SEQUENCE [LARGE SCALE GENOMIC DNA]</scope>
    <source>
        <strain evidence="4 5">MMS21-TAE1-1</strain>
    </source>
</reference>
<feature type="compositionally biased region" description="Low complexity" evidence="3">
    <location>
        <begin position="27"/>
        <end position="41"/>
    </location>
</feature>
<proteinExistence type="inferred from homology"/>
<feature type="binding site" evidence="1">
    <location>
        <begin position="245"/>
        <end position="246"/>
    </location>
    <ligand>
        <name>substrate</name>
    </ligand>
</feature>
<feature type="active site" description="Proton donor/acceptor" evidence="1">
    <location>
        <position position="130"/>
    </location>
</feature>
<dbReference type="NCBIfam" id="TIGR00067">
    <property type="entry name" value="glut_race"/>
    <property type="match status" value="1"/>
</dbReference>
<evidence type="ECO:0000256" key="3">
    <source>
        <dbReference type="SAM" id="MobiDB-lite"/>
    </source>
</evidence>
<organism evidence="4 5">
    <name type="scientific">Paenarthrobacter aromaticivorans</name>
    <dbReference type="NCBI Taxonomy" id="2849150"/>
    <lineage>
        <taxon>Bacteria</taxon>
        <taxon>Bacillati</taxon>
        <taxon>Actinomycetota</taxon>
        <taxon>Actinomycetes</taxon>
        <taxon>Micrococcales</taxon>
        <taxon>Micrococcaceae</taxon>
        <taxon>Paenarthrobacter</taxon>
    </lineage>
</organism>
<dbReference type="GO" id="GO:0008881">
    <property type="term" value="F:glutamate racemase activity"/>
    <property type="evidence" value="ECO:0007669"/>
    <property type="project" value="UniProtKB-EC"/>
</dbReference>
<comment type="function">
    <text evidence="1">Provides the (R)-glutamate required for cell wall biosynthesis.</text>
</comment>
<dbReference type="Proteomes" id="UP000824166">
    <property type="component" value="Unassembled WGS sequence"/>
</dbReference>
<accession>A0ABS6I5I9</accession>
<keyword evidence="1 4" id="KW-0413">Isomerase</keyword>
<keyword evidence="1" id="KW-0961">Cell wall biogenesis/degradation</keyword>
<evidence type="ECO:0000256" key="1">
    <source>
        <dbReference type="HAMAP-Rule" id="MF_00258"/>
    </source>
</evidence>
<comment type="pathway">
    <text evidence="1">Cell wall biogenesis; peptidoglycan biosynthesis.</text>
</comment>
<evidence type="ECO:0000256" key="2">
    <source>
        <dbReference type="NCBIfam" id="TIGR00067"/>
    </source>
</evidence>